<gene>
    <name evidence="1" type="ORF">LSALG_LOCUS16253</name>
</gene>
<evidence type="ECO:0000313" key="1">
    <source>
        <dbReference type="EMBL" id="CAI9276264.1"/>
    </source>
</evidence>
<dbReference type="EMBL" id="OX465079">
    <property type="protein sequence ID" value="CAI9276264.1"/>
    <property type="molecule type" value="Genomic_DNA"/>
</dbReference>
<accession>A0AA36DYE9</accession>
<dbReference type="AlphaFoldDB" id="A0AA36DYE9"/>
<keyword evidence="2" id="KW-1185">Reference proteome</keyword>
<reference evidence="1" key="1">
    <citation type="submission" date="2023-04" db="EMBL/GenBank/DDBJ databases">
        <authorList>
            <person name="Vijverberg K."/>
            <person name="Xiong W."/>
            <person name="Schranz E."/>
        </authorList>
    </citation>
    <scope>NUCLEOTIDE SEQUENCE</scope>
</reference>
<protein>
    <submittedName>
        <fullName evidence="1">Uncharacterized protein</fullName>
    </submittedName>
</protein>
<proteinExistence type="predicted"/>
<organism evidence="1 2">
    <name type="scientific">Lactuca saligna</name>
    <name type="common">Willowleaf lettuce</name>
    <dbReference type="NCBI Taxonomy" id="75948"/>
    <lineage>
        <taxon>Eukaryota</taxon>
        <taxon>Viridiplantae</taxon>
        <taxon>Streptophyta</taxon>
        <taxon>Embryophyta</taxon>
        <taxon>Tracheophyta</taxon>
        <taxon>Spermatophyta</taxon>
        <taxon>Magnoliopsida</taxon>
        <taxon>eudicotyledons</taxon>
        <taxon>Gunneridae</taxon>
        <taxon>Pentapetalae</taxon>
        <taxon>asterids</taxon>
        <taxon>campanulids</taxon>
        <taxon>Asterales</taxon>
        <taxon>Asteraceae</taxon>
        <taxon>Cichorioideae</taxon>
        <taxon>Cichorieae</taxon>
        <taxon>Lactucinae</taxon>
        <taxon>Lactuca</taxon>
    </lineage>
</organism>
<evidence type="ECO:0000313" key="2">
    <source>
        <dbReference type="Proteomes" id="UP001177003"/>
    </source>
</evidence>
<sequence>MVAVRDKGYDLIKTSIPLSDQVHDNVCLDADRCIDKVDAKLKAAVEKEVGRIRGLVGLAFSTAQKVRDSNFFSWFSGTQCEDDIDEIQDGDADEEDFGDEDDEEDSVAILNGYVMEDNRFSHGKPALAFTLHKCLLHWKCIVKINGASCVNRKNTVVALASYENGGKNSTINAPEKLEPLWDDGYGTQTMKDYTKIAMDLSRLTSSDGGPPRWFCLVALNRPLKDYPILMYLHGLEGSGTDLVVHEKALGSGISSNTNCQRVLMIRIACHKCASSIDDAQKRVISRYDRAFLDAHCASSEHFTTRNERRKRPFF</sequence>
<name>A0AA36DYE9_LACSI</name>
<dbReference type="Proteomes" id="UP001177003">
    <property type="component" value="Chromosome 3"/>
</dbReference>